<dbReference type="Gene3D" id="3.30.2090.10">
    <property type="entry name" value="Multidrug efflux transporter AcrB TolC docking domain, DN and DC subdomains"/>
    <property type="match status" value="1"/>
</dbReference>
<proteinExistence type="predicted"/>
<evidence type="ECO:0000313" key="4">
    <source>
        <dbReference type="EMBL" id="PLP43218.1"/>
    </source>
</evidence>
<keyword evidence="2 3" id="KW-1133">Transmembrane helix</keyword>
<dbReference type="AlphaFoldDB" id="A0A2N5ADF6"/>
<keyword evidence="1 3" id="KW-0812">Transmembrane</keyword>
<evidence type="ECO:0000256" key="2">
    <source>
        <dbReference type="ARBA" id="ARBA00022989"/>
    </source>
</evidence>
<dbReference type="GO" id="GO:0042910">
    <property type="term" value="F:xenobiotic transmembrane transporter activity"/>
    <property type="evidence" value="ECO:0007669"/>
    <property type="project" value="TreeGrafter"/>
</dbReference>
<feature type="non-terminal residue" evidence="4">
    <location>
        <position position="1"/>
    </location>
</feature>
<evidence type="ECO:0000256" key="1">
    <source>
        <dbReference type="ARBA" id="ARBA00022692"/>
    </source>
</evidence>
<feature type="transmembrane region" description="Helical" evidence="3">
    <location>
        <begin position="378"/>
        <end position="400"/>
    </location>
</feature>
<feature type="transmembrane region" description="Helical" evidence="3">
    <location>
        <begin position="455"/>
        <end position="474"/>
    </location>
</feature>
<accession>A0A2N5ADF6</accession>
<dbReference type="PANTHER" id="PTHR32063">
    <property type="match status" value="1"/>
</dbReference>
<reference evidence="4 5" key="2">
    <citation type="submission" date="2018-01" db="EMBL/GenBank/DDBJ databases">
        <title>Genomic study of Klebsiella pneumoniae.</title>
        <authorList>
            <person name="Yang Y."/>
            <person name="Bicalho R."/>
        </authorList>
    </citation>
    <scope>NUCLEOTIDE SEQUENCE [LARGE SCALE GENOMIC DNA]</scope>
    <source>
        <strain evidence="4 5">A5</strain>
    </source>
</reference>
<comment type="caution">
    <text evidence="4">The sequence shown here is derived from an EMBL/GenBank/DDBJ whole genome shotgun (WGS) entry which is preliminary data.</text>
</comment>
<keyword evidence="3" id="KW-0472">Membrane</keyword>
<dbReference type="PRINTS" id="PR00702">
    <property type="entry name" value="ACRIFLAVINRP"/>
</dbReference>
<organism evidence="4 5">
    <name type="scientific">Klebsiella variicola</name>
    <dbReference type="NCBI Taxonomy" id="244366"/>
    <lineage>
        <taxon>Bacteria</taxon>
        <taxon>Pseudomonadati</taxon>
        <taxon>Pseudomonadota</taxon>
        <taxon>Gammaproteobacteria</taxon>
        <taxon>Enterobacterales</taxon>
        <taxon>Enterobacteriaceae</taxon>
        <taxon>Klebsiella/Raoultella group</taxon>
        <taxon>Klebsiella</taxon>
        <taxon>Klebsiella pneumoniae complex</taxon>
    </lineage>
</organism>
<dbReference type="SUPFAM" id="SSF82693">
    <property type="entry name" value="Multidrug efflux transporter AcrB pore domain, PN1, PN2, PC1 and PC2 subdomains"/>
    <property type="match status" value="1"/>
</dbReference>
<dbReference type="Gene3D" id="1.20.1640.10">
    <property type="entry name" value="Multidrug efflux transporter AcrB transmembrane domain"/>
    <property type="match status" value="1"/>
</dbReference>
<dbReference type="Proteomes" id="UP000234473">
    <property type="component" value="Unassembled WGS sequence"/>
</dbReference>
<feature type="transmembrane region" description="Helical" evidence="3">
    <location>
        <begin position="20"/>
        <end position="40"/>
    </location>
</feature>
<gene>
    <name evidence="4" type="ORF">CWM98_19175</name>
</gene>
<feature type="transmembrane region" description="Helical" evidence="3">
    <location>
        <begin position="406"/>
        <end position="427"/>
    </location>
</feature>
<dbReference type="SUPFAM" id="SSF82714">
    <property type="entry name" value="Multidrug efflux transporter AcrB TolC docking domain, DN and DC subdomains"/>
    <property type="match status" value="1"/>
</dbReference>
<dbReference type="Pfam" id="PF00873">
    <property type="entry name" value="ACR_tran"/>
    <property type="match status" value="1"/>
</dbReference>
<reference evidence="4 5" key="1">
    <citation type="submission" date="2017-11" db="EMBL/GenBank/DDBJ databases">
        <authorList>
            <person name="Han C.G."/>
        </authorList>
    </citation>
    <scope>NUCLEOTIDE SEQUENCE [LARGE SCALE GENOMIC DNA]</scope>
    <source>
        <strain evidence="4 5">A5</strain>
    </source>
</reference>
<feature type="transmembrane region" description="Helical" evidence="3">
    <location>
        <begin position="353"/>
        <end position="371"/>
    </location>
</feature>
<dbReference type="SUPFAM" id="SSF82866">
    <property type="entry name" value="Multidrug efflux transporter AcrB transmembrane domain"/>
    <property type="match status" value="1"/>
</dbReference>
<dbReference type="Gene3D" id="3.30.70.1440">
    <property type="entry name" value="Multidrug efflux transporter AcrB pore domain"/>
    <property type="match status" value="1"/>
</dbReference>
<sequence length="525" mass="57547">DTPRYQRFRRLLTRVIARKWRVAASVVVLFMVAILGMSVVKKQFFPTSDRPEVLVEVQMPYGSSIIQTSAATAKIEHWLQQQPEAKIVTSYIGQGAPRFYLAMAPELPDPSFAKLVVLTDGQDAREALKRRLREAVANGLAPEARVRVTQLVFGPYSPYPVAWRVMGPDPHTLLDIAERVKSVLQNSPLMRTVNSDWGSRVPVMHFNLNQDRLQASGLSSQAVAQQLQFLLSGIPITTVREDIRAVQVIGRAAGDIRLDPAKIADFTLVGSGGQRVPLSQIGEVDVRMEEPLLRRRDRTPTITVRGDVADNLQPPDVSSALMKPLQPIIDSLPPGYRIETAGSIEESGKATRAMVPLFPIMIALTLLIIILQVRSLSAMVMVFLTAPLGLIGVVPTLLLFNQPFGINALVGLIALSGILMRNTLILIGQIHHNEQAGLDPFHAVVEATVQRARPVLLTALAAILAFIPLTHSVFWGTLAYTLIGGTLGGTIMTLIFLPAMYAIWFRIRPQPPADAVQHPALHPQG</sequence>
<evidence type="ECO:0000256" key="3">
    <source>
        <dbReference type="SAM" id="Phobius"/>
    </source>
</evidence>
<name>A0A2N5ADF6_KLEVA</name>
<dbReference type="Gene3D" id="3.30.70.1430">
    <property type="entry name" value="Multidrug efflux transporter AcrB pore domain"/>
    <property type="match status" value="1"/>
</dbReference>
<dbReference type="InterPro" id="IPR027463">
    <property type="entry name" value="AcrB_DN_DC_subdom"/>
</dbReference>
<dbReference type="GO" id="GO:0005886">
    <property type="term" value="C:plasma membrane"/>
    <property type="evidence" value="ECO:0007669"/>
    <property type="project" value="TreeGrafter"/>
</dbReference>
<dbReference type="InterPro" id="IPR001036">
    <property type="entry name" value="Acrflvin-R"/>
</dbReference>
<dbReference type="PANTHER" id="PTHR32063:SF18">
    <property type="entry name" value="CATION EFFLUX SYSTEM PROTEIN"/>
    <property type="match status" value="1"/>
</dbReference>
<feature type="transmembrane region" description="Helical" evidence="3">
    <location>
        <begin position="480"/>
        <end position="504"/>
    </location>
</feature>
<evidence type="ECO:0000313" key="5">
    <source>
        <dbReference type="Proteomes" id="UP000234473"/>
    </source>
</evidence>
<protein>
    <submittedName>
        <fullName evidence="4">MFS transporter</fullName>
    </submittedName>
</protein>
<dbReference type="EMBL" id="PICB01001083">
    <property type="protein sequence ID" value="PLP43218.1"/>
    <property type="molecule type" value="Genomic_DNA"/>
</dbReference>